<keyword evidence="2" id="KW-1185">Reference proteome</keyword>
<dbReference type="EMBL" id="MRDE01000058">
    <property type="protein sequence ID" value="OMH24389.1"/>
    <property type="molecule type" value="Genomic_DNA"/>
</dbReference>
<reference evidence="1 2" key="1">
    <citation type="submission" date="2016-12" db="EMBL/GenBank/DDBJ databases">
        <title>Draft genome of Tersicoccus phoenicis 1P05MA.</title>
        <authorList>
            <person name="Nakajima Y."/>
            <person name="Yoshizawa S."/>
            <person name="Nakamura K."/>
            <person name="Ogura Y."/>
            <person name="Hayashi T."/>
            <person name="Kogure K."/>
        </authorList>
    </citation>
    <scope>NUCLEOTIDE SEQUENCE [LARGE SCALE GENOMIC DNA]</scope>
    <source>
        <strain evidence="1 2">1p05MA</strain>
    </source>
</reference>
<evidence type="ECO:0000313" key="1">
    <source>
        <dbReference type="EMBL" id="OMH24389.1"/>
    </source>
</evidence>
<sequence length="182" mass="19568">MTTVPLLRPGRPFRAEELTIMTRDGVLRRVIQDVYTAIGMPETIALRALALDALLDPVHRRRALVCRATAAWLHLGGAPPPVLDLLVDARRRAKGAAAGLRVHETVCTGIEAAVIAGVLTTTLPQTALDLAQHGGAEDLPVLEATVRAMTAGDRDRLREALAAMPRRPGRCVAVGRLRELLC</sequence>
<protein>
    <recommendedName>
        <fullName evidence="3">AbiEi antitoxin C-terminal domain-containing protein</fullName>
    </recommendedName>
</protein>
<accession>A0A1R1LA54</accession>
<dbReference type="RefSeq" id="WP_076704050.1">
    <property type="nucleotide sequence ID" value="NZ_MRDE01000058.1"/>
</dbReference>
<dbReference type="Proteomes" id="UP000187085">
    <property type="component" value="Unassembled WGS sequence"/>
</dbReference>
<dbReference type="OrthoDB" id="4802815at2"/>
<proteinExistence type="predicted"/>
<gene>
    <name evidence="1" type="ORF">BKD30_08745</name>
</gene>
<name>A0A1R1LA54_9MICC</name>
<evidence type="ECO:0000313" key="2">
    <source>
        <dbReference type="Proteomes" id="UP000187085"/>
    </source>
</evidence>
<evidence type="ECO:0008006" key="3">
    <source>
        <dbReference type="Google" id="ProtNLM"/>
    </source>
</evidence>
<dbReference type="AlphaFoldDB" id="A0A1R1LA54"/>
<comment type="caution">
    <text evidence="1">The sequence shown here is derived from an EMBL/GenBank/DDBJ whole genome shotgun (WGS) entry which is preliminary data.</text>
</comment>
<organism evidence="1 2">
    <name type="scientific">Tersicoccus phoenicis</name>
    <dbReference type="NCBI Taxonomy" id="554083"/>
    <lineage>
        <taxon>Bacteria</taxon>
        <taxon>Bacillati</taxon>
        <taxon>Actinomycetota</taxon>
        <taxon>Actinomycetes</taxon>
        <taxon>Micrococcales</taxon>
        <taxon>Micrococcaceae</taxon>
        <taxon>Tersicoccus</taxon>
    </lineage>
</organism>